<dbReference type="OrthoDB" id="7777654at2759"/>
<reference evidence="2" key="1">
    <citation type="journal article" date="2021" name="Nat. Commun.">
        <title>Genetic determinants of endophytism in the Arabidopsis root mycobiome.</title>
        <authorList>
            <person name="Mesny F."/>
            <person name="Miyauchi S."/>
            <person name="Thiergart T."/>
            <person name="Pickel B."/>
            <person name="Atanasova L."/>
            <person name="Karlsson M."/>
            <person name="Huettel B."/>
            <person name="Barry K.W."/>
            <person name="Haridas S."/>
            <person name="Chen C."/>
            <person name="Bauer D."/>
            <person name="Andreopoulos W."/>
            <person name="Pangilinan J."/>
            <person name="LaButti K."/>
            <person name="Riley R."/>
            <person name="Lipzen A."/>
            <person name="Clum A."/>
            <person name="Drula E."/>
            <person name="Henrissat B."/>
            <person name="Kohler A."/>
            <person name="Grigoriev I.V."/>
            <person name="Martin F.M."/>
            <person name="Hacquard S."/>
        </authorList>
    </citation>
    <scope>NUCLEOTIDE SEQUENCE</scope>
    <source>
        <strain evidence="2">MPI-CAGE-CH-0235</strain>
    </source>
</reference>
<dbReference type="GO" id="GO:0009063">
    <property type="term" value="P:amino acid catabolic process"/>
    <property type="evidence" value="ECO:0007669"/>
    <property type="project" value="TreeGrafter"/>
</dbReference>
<feature type="domain" description="Amine oxidase" evidence="1">
    <location>
        <begin position="32"/>
        <end position="493"/>
    </location>
</feature>
<dbReference type="GO" id="GO:0001716">
    <property type="term" value="F:L-amino-acid oxidase activity"/>
    <property type="evidence" value="ECO:0007669"/>
    <property type="project" value="TreeGrafter"/>
</dbReference>
<dbReference type="Gene3D" id="3.90.660.10">
    <property type="match status" value="1"/>
</dbReference>
<comment type="caution">
    <text evidence="2">The sequence shown here is derived from an EMBL/GenBank/DDBJ whole genome shotgun (WGS) entry which is preliminary data.</text>
</comment>
<dbReference type="Proteomes" id="UP000813444">
    <property type="component" value="Unassembled WGS sequence"/>
</dbReference>
<dbReference type="PANTHER" id="PTHR10742">
    <property type="entry name" value="FLAVIN MONOAMINE OXIDASE"/>
    <property type="match status" value="1"/>
</dbReference>
<dbReference type="SUPFAM" id="SSF51905">
    <property type="entry name" value="FAD/NAD(P)-binding domain"/>
    <property type="match status" value="1"/>
</dbReference>
<evidence type="ECO:0000259" key="1">
    <source>
        <dbReference type="Pfam" id="PF01593"/>
    </source>
</evidence>
<dbReference type="Gene3D" id="3.50.50.60">
    <property type="entry name" value="FAD/NAD(P)-binding domain"/>
    <property type="match status" value="1"/>
</dbReference>
<protein>
    <recommendedName>
        <fullName evidence="1">Amine oxidase domain-containing protein</fullName>
    </recommendedName>
</protein>
<evidence type="ECO:0000313" key="3">
    <source>
        <dbReference type="Proteomes" id="UP000813444"/>
    </source>
</evidence>
<dbReference type="EMBL" id="JAGPNK010000015">
    <property type="protein sequence ID" value="KAH7308634.1"/>
    <property type="molecule type" value="Genomic_DNA"/>
</dbReference>
<dbReference type="InterPro" id="IPR036188">
    <property type="entry name" value="FAD/NAD-bd_sf"/>
</dbReference>
<dbReference type="InterPro" id="IPR002937">
    <property type="entry name" value="Amino_oxidase"/>
</dbReference>
<dbReference type="Pfam" id="PF01593">
    <property type="entry name" value="Amino_oxidase"/>
    <property type="match status" value="1"/>
</dbReference>
<dbReference type="AlphaFoldDB" id="A0A8K0SHZ9"/>
<evidence type="ECO:0000313" key="2">
    <source>
        <dbReference type="EMBL" id="KAH7308634.1"/>
    </source>
</evidence>
<dbReference type="InterPro" id="IPR050281">
    <property type="entry name" value="Flavin_monoamine_oxidase"/>
</dbReference>
<keyword evidence="3" id="KW-1185">Reference proteome</keyword>
<feature type="non-terminal residue" evidence="2">
    <location>
        <position position="1"/>
    </location>
</feature>
<organism evidence="2 3">
    <name type="scientific">Stachybotrys elegans</name>
    <dbReference type="NCBI Taxonomy" id="80388"/>
    <lineage>
        <taxon>Eukaryota</taxon>
        <taxon>Fungi</taxon>
        <taxon>Dikarya</taxon>
        <taxon>Ascomycota</taxon>
        <taxon>Pezizomycotina</taxon>
        <taxon>Sordariomycetes</taxon>
        <taxon>Hypocreomycetidae</taxon>
        <taxon>Hypocreales</taxon>
        <taxon>Stachybotryaceae</taxon>
        <taxon>Stachybotrys</taxon>
    </lineage>
</organism>
<dbReference type="Gene3D" id="1.10.10.1620">
    <property type="match status" value="1"/>
</dbReference>
<accession>A0A8K0SHZ9</accession>
<sequence>RVGIIGAGVAGLFTAMLFDYLNEKYPGLNVKYELIEAEKERIGGRLFTYTFPERAGQPKIGLHDYYDVGAMRFPEVDTMKRTFALFNTLGMNHVNPQEQTPQPGDLIPYKFAGPNQPALYNGIQVVQSNGLPALSAATFEVPDIPLTMQNTAASQLIDDQIAYLMAMYKNEGGKVFWNELRKKVDPYSTLEFCETLNFGNRWYDQAASEMVLESLDFDSKAKWWCVEGGAAEIAKRMKAQIKHQDAIMHGKLVTEISYNTADIRNVQVDLKIAEEESVRTYDAVFNSAPLGAMQHMHLEGLNLNWGTKSAIRSLGYGASCKVGIRFRSLWWMSNGLDITGGGQGKTDLPIRCCVYPSYNLYDDRDQPGVLLVSYSWSQEAERIGALIDKKSPEDEHELKALLFHDLARLHSPTRDNERYKELYKIIEDNYLDHYAYDWYKNPRTVGAFAYFGPGQFSNWYSDLTKSDGKHVIIGEAASAHHAWVVGALESAVRGVYQFLWKHSAKSAQAAEATEAYNKNQIPAPFGPIPDEYNRDEDIQLPRDAKVQPEAMPSSTGEFARMQVLMESIRLKQGGDVIDPDKITKAQIIPILDVLKG</sequence>
<dbReference type="SUPFAM" id="SSF54373">
    <property type="entry name" value="FAD-linked reductases, C-terminal domain"/>
    <property type="match status" value="1"/>
</dbReference>
<name>A0A8K0SHZ9_9HYPO</name>
<proteinExistence type="predicted"/>
<gene>
    <name evidence="2" type="ORF">B0I35DRAFT_360873</name>
</gene>
<dbReference type="PANTHER" id="PTHR10742:SF342">
    <property type="entry name" value="AMINE OXIDASE"/>
    <property type="match status" value="1"/>
</dbReference>